<name>A0ACA9KFH4_9GLOM</name>
<proteinExistence type="predicted"/>
<sequence length="800" mass="90150">MNEDTSEFKKERWYEDALDYWSEIPPTINGMLGGYGSVTNLETKGSMEFISEFVRGKKGAHNVLKVPPRIDTQYACDCGAGIGRVSKHFLLKIFDKVDLVEYTPKFIQHAERTYLAKEREAGRIGKFVCSGLQEFTPEEEKYDLIWCQWVLGHLKDGDLEEFLKRCKKGLKPNGMIGIKENVSIFGYCFDKDDSSVTRPDSILKDIYQKAGLNLLKEATQHGMPEGLYEAFPTNLALGRKVGRLVILLGYLPPDKRKWERVLNEQRATYYSFVRDLLADPSEEELRSPHNTDDHPLNSAPNSKWAEYFADNIILEQIDKDVRRTLPDFAFFQQPVPHSPLSPLSPRLAAQEINRTNGTRSPSIMDALDNSNDDDSNSCGNSILTNSELEMEVTAMESQFAMMSQLNSSGGMVGIVNPKRNFSATGPKPLPIDVSNLIHQTVTPIPTRRSIFKRVQHLNKDFGARRSSSPSPSCKSDGSRDDDYEVDLHWEAIERILFIYAKLNPGVGYVQGMNEILGPIYYTMANDSDEGGKAHAEADSFFVFTLMMSHIRDHFVRSLDMDDTTGIGHTMMKMNRRLKTFEPELWADLERKSLHPTYYSFRWLTVMLSQEFALPDVIRLWDSILADHDDEETAGGFEFLLDFSCAMLICVKDELLRGSFADNIKLLQNYPIQDPAVVLLKAYTLRENRLLAKMYGEDVDASSESGDDDDYYPSTTNGNVYYESSTPSAIQRANDVKVRGLAMLKKVQGVVNGKSTNGVNLNRNGFSNSSNIGNTMGIGGMSGFAMRFSNVWRKNITASSS</sequence>
<comment type="caution">
    <text evidence="1">The sequence shown here is derived from an EMBL/GenBank/DDBJ whole genome shotgun (WGS) entry which is preliminary data.</text>
</comment>
<dbReference type="Proteomes" id="UP000789525">
    <property type="component" value="Unassembled WGS sequence"/>
</dbReference>
<accession>A0ACA9KFH4</accession>
<evidence type="ECO:0000313" key="2">
    <source>
        <dbReference type="Proteomes" id="UP000789525"/>
    </source>
</evidence>
<reference evidence="1" key="1">
    <citation type="submission" date="2021-06" db="EMBL/GenBank/DDBJ databases">
        <authorList>
            <person name="Kallberg Y."/>
            <person name="Tangrot J."/>
            <person name="Rosling A."/>
        </authorList>
    </citation>
    <scope>NUCLEOTIDE SEQUENCE</scope>
    <source>
        <strain evidence="1">CL356</strain>
    </source>
</reference>
<keyword evidence="2" id="KW-1185">Reference proteome</keyword>
<gene>
    <name evidence="1" type="ORF">ACOLOM_LOCUS1511</name>
</gene>
<protein>
    <submittedName>
        <fullName evidence="1">13580_t:CDS:1</fullName>
    </submittedName>
</protein>
<evidence type="ECO:0000313" key="1">
    <source>
        <dbReference type="EMBL" id="CAG8469145.1"/>
    </source>
</evidence>
<organism evidence="1 2">
    <name type="scientific">Acaulospora colombiana</name>
    <dbReference type="NCBI Taxonomy" id="27376"/>
    <lineage>
        <taxon>Eukaryota</taxon>
        <taxon>Fungi</taxon>
        <taxon>Fungi incertae sedis</taxon>
        <taxon>Mucoromycota</taxon>
        <taxon>Glomeromycotina</taxon>
        <taxon>Glomeromycetes</taxon>
        <taxon>Diversisporales</taxon>
        <taxon>Acaulosporaceae</taxon>
        <taxon>Acaulospora</taxon>
    </lineage>
</organism>
<dbReference type="EMBL" id="CAJVPT010001807">
    <property type="protein sequence ID" value="CAG8469145.1"/>
    <property type="molecule type" value="Genomic_DNA"/>
</dbReference>